<protein>
    <submittedName>
        <fullName evidence="1">DUF3572 domain-containing protein</fullName>
    </submittedName>
</protein>
<dbReference type="OrthoDB" id="7356934at2"/>
<dbReference type="KEGG" id="pzh:CX676_03075"/>
<evidence type="ECO:0000313" key="1">
    <source>
        <dbReference type="EMBL" id="AUH63263.1"/>
    </source>
</evidence>
<dbReference type="Proteomes" id="UP000234530">
    <property type="component" value="Chromosome"/>
</dbReference>
<reference evidence="1 2" key="1">
    <citation type="journal article" date="2013" name="Antonie Van Leeuwenhoek">
        <title>Paracoccus zhejiangensis sp. nov., isolated from activated sludge in wastewater-treatment system.</title>
        <authorList>
            <person name="Wu Z.G."/>
            <person name="Zhang D.F."/>
            <person name="Liu Y.L."/>
            <person name="Wang F."/>
            <person name="Jiang X."/>
            <person name="Li C."/>
            <person name="Li S.P."/>
            <person name="Hong Q."/>
            <person name="Li W.J."/>
        </authorList>
    </citation>
    <scope>NUCLEOTIDE SEQUENCE [LARGE SCALE GENOMIC DNA]</scope>
    <source>
        <strain evidence="1 2">J6</strain>
    </source>
</reference>
<organism evidence="1 2">
    <name type="scientific">Paracoccus zhejiangensis</name>
    <dbReference type="NCBI Taxonomy" id="1077935"/>
    <lineage>
        <taxon>Bacteria</taxon>
        <taxon>Pseudomonadati</taxon>
        <taxon>Pseudomonadota</taxon>
        <taxon>Alphaproteobacteria</taxon>
        <taxon>Rhodobacterales</taxon>
        <taxon>Paracoccaceae</taxon>
        <taxon>Paracoccus</taxon>
    </lineage>
</organism>
<evidence type="ECO:0000313" key="2">
    <source>
        <dbReference type="Proteomes" id="UP000234530"/>
    </source>
</evidence>
<dbReference type="EMBL" id="CP025430">
    <property type="protein sequence ID" value="AUH63263.1"/>
    <property type="molecule type" value="Genomic_DNA"/>
</dbReference>
<keyword evidence="2" id="KW-1185">Reference proteome</keyword>
<proteinExistence type="predicted"/>
<sequence length="93" mass="9984">MLSESRARDLAADALGFIAADPELVTALLDVSGLQPGDLRKAAAKPEFGLFLLDFILQDDRRVLAFAADRAVPPEAVLQAREWLIHGGDGRDG</sequence>
<dbReference type="AlphaFoldDB" id="A0A2H5EVF8"/>
<dbReference type="InterPro" id="IPR021955">
    <property type="entry name" value="DUF3572"/>
</dbReference>
<accession>A0A2H5EVF8</accession>
<dbReference type="RefSeq" id="WP_101751305.1">
    <property type="nucleotide sequence ID" value="NZ_CP025430.1"/>
</dbReference>
<gene>
    <name evidence="1" type="ORF">CX676_03075</name>
</gene>
<dbReference type="Pfam" id="PF12096">
    <property type="entry name" value="DUF3572"/>
    <property type="match status" value="1"/>
</dbReference>
<name>A0A2H5EVF8_9RHOB</name>